<dbReference type="InterPro" id="IPR003660">
    <property type="entry name" value="HAMP_dom"/>
</dbReference>
<dbReference type="SMART" id="SM00388">
    <property type="entry name" value="HisKA"/>
    <property type="match status" value="1"/>
</dbReference>
<dbReference type="PRINTS" id="PR00344">
    <property type="entry name" value="BCTRLSENSOR"/>
</dbReference>
<dbReference type="InterPro" id="IPR036890">
    <property type="entry name" value="HATPase_C_sf"/>
</dbReference>
<dbReference type="SUPFAM" id="SSF55874">
    <property type="entry name" value="ATPase domain of HSP90 chaperone/DNA topoisomerase II/histidine kinase"/>
    <property type="match status" value="1"/>
</dbReference>
<evidence type="ECO:0000256" key="10">
    <source>
        <dbReference type="ARBA" id="ARBA00023136"/>
    </source>
</evidence>
<dbReference type="PROSITE" id="PS50109">
    <property type="entry name" value="HIS_KIN"/>
    <property type="match status" value="1"/>
</dbReference>
<evidence type="ECO:0000256" key="3">
    <source>
        <dbReference type="ARBA" id="ARBA00012438"/>
    </source>
</evidence>
<evidence type="ECO:0000256" key="11">
    <source>
        <dbReference type="SAM" id="Phobius"/>
    </source>
</evidence>
<evidence type="ECO:0000256" key="6">
    <source>
        <dbReference type="ARBA" id="ARBA00022692"/>
    </source>
</evidence>
<dbReference type="FunFam" id="1.10.287.130:FF:000001">
    <property type="entry name" value="Two-component sensor histidine kinase"/>
    <property type="match status" value="1"/>
</dbReference>
<dbReference type="InterPro" id="IPR004358">
    <property type="entry name" value="Sig_transdc_His_kin-like_C"/>
</dbReference>
<keyword evidence="9" id="KW-0902">Two-component regulatory system</keyword>
<evidence type="ECO:0000256" key="9">
    <source>
        <dbReference type="ARBA" id="ARBA00023012"/>
    </source>
</evidence>
<dbReference type="SMART" id="SM00304">
    <property type="entry name" value="HAMP"/>
    <property type="match status" value="1"/>
</dbReference>
<organism evidence="14 15">
    <name type="scientific">Candidatus Amunia macphersoniae</name>
    <dbReference type="NCBI Taxonomy" id="3127014"/>
    <lineage>
        <taxon>Bacteria</taxon>
        <taxon>Bacillati</taxon>
        <taxon>Candidatus Dormiibacterota</taxon>
        <taxon>Candidatus Dormibacteria</taxon>
        <taxon>Candidatus Aeolococcales</taxon>
        <taxon>Candidatus Aeolococcaceae</taxon>
        <taxon>Candidatus Amunia</taxon>
    </lineage>
</organism>
<dbReference type="Pfam" id="PF00672">
    <property type="entry name" value="HAMP"/>
    <property type="match status" value="1"/>
</dbReference>
<keyword evidence="4" id="KW-0597">Phosphoprotein</keyword>
<feature type="domain" description="HAMP" evidence="13">
    <location>
        <begin position="202"/>
        <end position="255"/>
    </location>
</feature>
<accession>A0A934KRL9</accession>
<dbReference type="InterPro" id="IPR050428">
    <property type="entry name" value="TCS_sensor_his_kinase"/>
</dbReference>
<protein>
    <recommendedName>
        <fullName evidence="3">histidine kinase</fullName>
        <ecNumber evidence="3">2.7.13.3</ecNumber>
    </recommendedName>
</protein>
<dbReference type="CDD" id="cd06225">
    <property type="entry name" value="HAMP"/>
    <property type="match status" value="1"/>
</dbReference>
<feature type="domain" description="Histidine kinase" evidence="12">
    <location>
        <begin position="270"/>
        <end position="482"/>
    </location>
</feature>
<sequence>MRWRLTLVYVALIAVLLAGLGGYEYVSLRQSLVAARVTALQDDYATARTLLQRSTAPAVRGARILCATDAGIDLVGRVVASTAANVSGHTVAVVVYDRALQPAAQAPSDTALPHLDPAGLQTALGGVRSSPQVVTGVGGHDQLVVGFPIRTGVATGRVCGVAQLSTTMAPLEAVLNDELGLLAAGGIAVLVLALLAGLLLTGRALRPLRRLTETSQQLAGGDLRARSGVESRKDEVGMLARSFDDMASRIEQSFAIQRESDQRTRRFIADASHELRTPLTAIMGYIDIIRRGATPDPVALDAALAAMGREADRMRALVLDLLTLARLDATPPSVPQPIDLSTLVVSHLDDGVPGMPPQVTRELSEPVHASTDRNAMDTIIRNLLVNACKYAPGAPQTWRTWTEGGRAWMSVRDEGPGIASPDLAHVFERFYRGEKTRAREEGGSGLGLSIVQGLARAHGGDVSVDSHEGMGTVVTVWFPAANPTPPADIPPPPPAPTG</sequence>
<dbReference type="InterPro" id="IPR003594">
    <property type="entry name" value="HATPase_dom"/>
</dbReference>
<proteinExistence type="predicted"/>
<evidence type="ECO:0000256" key="8">
    <source>
        <dbReference type="ARBA" id="ARBA00022989"/>
    </source>
</evidence>
<dbReference type="AlphaFoldDB" id="A0A934KRL9"/>
<dbReference type="EMBL" id="JAEKNN010000063">
    <property type="protein sequence ID" value="MBJ7610515.1"/>
    <property type="molecule type" value="Genomic_DNA"/>
</dbReference>
<dbReference type="InterPro" id="IPR005467">
    <property type="entry name" value="His_kinase_dom"/>
</dbReference>
<dbReference type="GO" id="GO:0005886">
    <property type="term" value="C:plasma membrane"/>
    <property type="evidence" value="ECO:0007669"/>
    <property type="project" value="TreeGrafter"/>
</dbReference>
<evidence type="ECO:0000259" key="13">
    <source>
        <dbReference type="PROSITE" id="PS50885"/>
    </source>
</evidence>
<evidence type="ECO:0000256" key="5">
    <source>
        <dbReference type="ARBA" id="ARBA00022679"/>
    </source>
</evidence>
<dbReference type="Gene3D" id="1.10.287.130">
    <property type="match status" value="1"/>
</dbReference>
<keyword evidence="8 11" id="KW-1133">Transmembrane helix</keyword>
<gene>
    <name evidence="14" type="ORF">JF887_13970</name>
</gene>
<feature type="transmembrane region" description="Helical" evidence="11">
    <location>
        <begin position="179"/>
        <end position="200"/>
    </location>
</feature>
<dbReference type="PANTHER" id="PTHR45436">
    <property type="entry name" value="SENSOR HISTIDINE KINASE YKOH"/>
    <property type="match status" value="1"/>
</dbReference>
<evidence type="ECO:0000313" key="15">
    <source>
        <dbReference type="Proteomes" id="UP000614410"/>
    </source>
</evidence>
<dbReference type="Pfam" id="PF00512">
    <property type="entry name" value="HisKA"/>
    <property type="match status" value="1"/>
</dbReference>
<evidence type="ECO:0000256" key="7">
    <source>
        <dbReference type="ARBA" id="ARBA00022777"/>
    </source>
</evidence>
<dbReference type="CDD" id="cd00075">
    <property type="entry name" value="HATPase"/>
    <property type="match status" value="1"/>
</dbReference>
<comment type="catalytic activity">
    <reaction evidence="1">
        <text>ATP + protein L-histidine = ADP + protein N-phospho-L-histidine.</text>
        <dbReference type="EC" id="2.7.13.3"/>
    </reaction>
</comment>
<keyword evidence="7 14" id="KW-0418">Kinase</keyword>
<name>A0A934KRL9_9BACT</name>
<keyword evidence="10 11" id="KW-0472">Membrane</keyword>
<dbReference type="EC" id="2.7.13.3" evidence="3"/>
<dbReference type="InterPro" id="IPR036097">
    <property type="entry name" value="HisK_dim/P_sf"/>
</dbReference>
<dbReference type="Gene3D" id="6.10.340.10">
    <property type="match status" value="1"/>
</dbReference>
<dbReference type="CDD" id="cd00082">
    <property type="entry name" value="HisKA"/>
    <property type="match status" value="1"/>
</dbReference>
<dbReference type="SMART" id="SM00387">
    <property type="entry name" value="HATPase_c"/>
    <property type="match status" value="1"/>
</dbReference>
<dbReference type="Pfam" id="PF02518">
    <property type="entry name" value="HATPase_c"/>
    <property type="match status" value="1"/>
</dbReference>
<reference evidence="14 15" key="1">
    <citation type="submission" date="2020-10" db="EMBL/GenBank/DDBJ databases">
        <title>Ca. Dormibacterota MAGs.</title>
        <authorList>
            <person name="Montgomery K."/>
        </authorList>
    </citation>
    <scope>NUCLEOTIDE SEQUENCE [LARGE SCALE GENOMIC DNA]</scope>
    <source>
        <strain evidence="14">Mitchell_Peninsula_5</strain>
    </source>
</reference>
<keyword evidence="5" id="KW-0808">Transferase</keyword>
<dbReference type="SUPFAM" id="SSF158472">
    <property type="entry name" value="HAMP domain-like"/>
    <property type="match status" value="1"/>
</dbReference>
<dbReference type="Proteomes" id="UP000614410">
    <property type="component" value="Unassembled WGS sequence"/>
</dbReference>
<comment type="caution">
    <text evidence="14">The sequence shown here is derived from an EMBL/GenBank/DDBJ whole genome shotgun (WGS) entry which is preliminary data.</text>
</comment>
<dbReference type="SUPFAM" id="SSF47384">
    <property type="entry name" value="Homodimeric domain of signal transducing histidine kinase"/>
    <property type="match status" value="1"/>
</dbReference>
<evidence type="ECO:0000259" key="12">
    <source>
        <dbReference type="PROSITE" id="PS50109"/>
    </source>
</evidence>
<evidence type="ECO:0000256" key="1">
    <source>
        <dbReference type="ARBA" id="ARBA00000085"/>
    </source>
</evidence>
<dbReference type="InterPro" id="IPR003661">
    <property type="entry name" value="HisK_dim/P_dom"/>
</dbReference>
<dbReference type="GO" id="GO:0000155">
    <property type="term" value="F:phosphorelay sensor kinase activity"/>
    <property type="evidence" value="ECO:0007669"/>
    <property type="project" value="InterPro"/>
</dbReference>
<evidence type="ECO:0000256" key="4">
    <source>
        <dbReference type="ARBA" id="ARBA00022553"/>
    </source>
</evidence>
<dbReference type="PANTHER" id="PTHR45436:SF5">
    <property type="entry name" value="SENSOR HISTIDINE KINASE TRCS"/>
    <property type="match status" value="1"/>
</dbReference>
<keyword evidence="6 11" id="KW-0812">Transmembrane</keyword>
<dbReference type="PROSITE" id="PS50885">
    <property type="entry name" value="HAMP"/>
    <property type="match status" value="1"/>
</dbReference>
<comment type="subcellular location">
    <subcellularLocation>
        <location evidence="2">Membrane</location>
    </subcellularLocation>
</comment>
<dbReference type="Gene3D" id="3.30.565.10">
    <property type="entry name" value="Histidine kinase-like ATPase, C-terminal domain"/>
    <property type="match status" value="1"/>
</dbReference>
<evidence type="ECO:0000256" key="2">
    <source>
        <dbReference type="ARBA" id="ARBA00004370"/>
    </source>
</evidence>
<evidence type="ECO:0000313" key="14">
    <source>
        <dbReference type="EMBL" id="MBJ7610515.1"/>
    </source>
</evidence>